<evidence type="ECO:0000256" key="2">
    <source>
        <dbReference type="ARBA" id="ARBA00023043"/>
    </source>
</evidence>
<organism evidence="6 7">
    <name type="scientific">Mytilus coruscus</name>
    <name type="common">Sea mussel</name>
    <dbReference type="NCBI Taxonomy" id="42192"/>
    <lineage>
        <taxon>Eukaryota</taxon>
        <taxon>Metazoa</taxon>
        <taxon>Spiralia</taxon>
        <taxon>Lophotrochozoa</taxon>
        <taxon>Mollusca</taxon>
        <taxon>Bivalvia</taxon>
        <taxon>Autobranchia</taxon>
        <taxon>Pteriomorphia</taxon>
        <taxon>Mytilida</taxon>
        <taxon>Mytiloidea</taxon>
        <taxon>Mytilidae</taxon>
        <taxon>Mytilinae</taxon>
        <taxon>Mytilus</taxon>
    </lineage>
</organism>
<dbReference type="AlphaFoldDB" id="A0A6J8A872"/>
<feature type="transmembrane region" description="Helical" evidence="5">
    <location>
        <begin position="145"/>
        <end position="167"/>
    </location>
</feature>
<dbReference type="InterPro" id="IPR036770">
    <property type="entry name" value="Ankyrin_rpt-contain_sf"/>
</dbReference>
<feature type="repeat" description="ANK" evidence="3">
    <location>
        <begin position="79"/>
        <end position="111"/>
    </location>
</feature>
<dbReference type="Pfam" id="PF12796">
    <property type="entry name" value="Ank_2"/>
    <property type="match status" value="1"/>
</dbReference>
<keyword evidence="5" id="KW-1133">Transmembrane helix</keyword>
<feature type="repeat" description="ANK" evidence="3">
    <location>
        <begin position="115"/>
        <end position="147"/>
    </location>
</feature>
<dbReference type="OrthoDB" id="5865767at2759"/>
<gene>
    <name evidence="6" type="ORF">MCOR_4785</name>
</gene>
<dbReference type="Proteomes" id="UP000507470">
    <property type="component" value="Unassembled WGS sequence"/>
</dbReference>
<feature type="compositionally biased region" description="Polar residues" evidence="4">
    <location>
        <begin position="1"/>
        <end position="12"/>
    </location>
</feature>
<keyword evidence="1" id="KW-0677">Repeat</keyword>
<evidence type="ECO:0000256" key="3">
    <source>
        <dbReference type="PROSITE-ProRule" id="PRU00023"/>
    </source>
</evidence>
<keyword evidence="5" id="KW-0812">Transmembrane</keyword>
<feature type="compositionally biased region" description="Basic and acidic residues" evidence="4">
    <location>
        <begin position="58"/>
        <end position="67"/>
    </location>
</feature>
<evidence type="ECO:0000256" key="4">
    <source>
        <dbReference type="SAM" id="MobiDB-lite"/>
    </source>
</evidence>
<dbReference type="InterPro" id="IPR002110">
    <property type="entry name" value="Ankyrin_rpt"/>
</dbReference>
<dbReference type="PANTHER" id="PTHR24171:SF9">
    <property type="entry name" value="ANKYRIN REPEAT DOMAIN-CONTAINING PROTEIN 39"/>
    <property type="match status" value="1"/>
</dbReference>
<name>A0A6J8A872_MYTCO</name>
<keyword evidence="5" id="KW-0472">Membrane</keyword>
<proteinExistence type="predicted"/>
<sequence length="211" mass="24055">MATSKPSHSQISRRVDQYERLSNTHSYLPNRGNNSRQSGQQVTGRQSQSWSHGRLSHHRPENQNDMLSGDRIEEARLQSMHIPIHAAAYEGNVERLEALINTGVNINFQASRHKYKVTPLMIAASRGLLEVVRLLIQKGAKIDQLGIWFISFYSNLVGSFLLIFYLIQKSSIYARGNNSYCSDRWVNSMYSEAVNNIYYCLTVISTKCNNV</sequence>
<feature type="region of interest" description="Disordered" evidence="4">
    <location>
        <begin position="1"/>
        <end position="67"/>
    </location>
</feature>
<evidence type="ECO:0000313" key="7">
    <source>
        <dbReference type="Proteomes" id="UP000507470"/>
    </source>
</evidence>
<dbReference type="SUPFAM" id="SSF48403">
    <property type="entry name" value="Ankyrin repeat"/>
    <property type="match status" value="1"/>
</dbReference>
<evidence type="ECO:0000313" key="6">
    <source>
        <dbReference type="EMBL" id="CAC5363316.1"/>
    </source>
</evidence>
<protein>
    <submittedName>
        <fullName evidence="6">Uncharacterized protein</fullName>
    </submittedName>
</protein>
<accession>A0A6J8A872</accession>
<feature type="compositionally biased region" description="Polar residues" evidence="4">
    <location>
        <begin position="20"/>
        <end position="51"/>
    </location>
</feature>
<dbReference type="Gene3D" id="1.25.40.20">
    <property type="entry name" value="Ankyrin repeat-containing domain"/>
    <property type="match status" value="1"/>
</dbReference>
<keyword evidence="2 3" id="KW-0040">ANK repeat</keyword>
<evidence type="ECO:0000256" key="1">
    <source>
        <dbReference type="ARBA" id="ARBA00022737"/>
    </source>
</evidence>
<dbReference type="EMBL" id="CACVKT020000834">
    <property type="protein sequence ID" value="CAC5363316.1"/>
    <property type="molecule type" value="Genomic_DNA"/>
</dbReference>
<dbReference type="SMART" id="SM00248">
    <property type="entry name" value="ANK"/>
    <property type="match status" value="2"/>
</dbReference>
<keyword evidence="7" id="KW-1185">Reference proteome</keyword>
<reference evidence="6 7" key="1">
    <citation type="submission" date="2020-06" db="EMBL/GenBank/DDBJ databases">
        <authorList>
            <person name="Li R."/>
            <person name="Bekaert M."/>
        </authorList>
    </citation>
    <scope>NUCLEOTIDE SEQUENCE [LARGE SCALE GENOMIC DNA]</scope>
    <source>
        <strain evidence="7">wild</strain>
    </source>
</reference>
<dbReference type="PROSITE" id="PS50297">
    <property type="entry name" value="ANK_REP_REGION"/>
    <property type="match status" value="2"/>
</dbReference>
<dbReference type="PANTHER" id="PTHR24171">
    <property type="entry name" value="ANKYRIN REPEAT DOMAIN-CONTAINING PROTEIN 39-RELATED"/>
    <property type="match status" value="1"/>
</dbReference>
<evidence type="ECO:0000256" key="5">
    <source>
        <dbReference type="SAM" id="Phobius"/>
    </source>
</evidence>
<dbReference type="PROSITE" id="PS50088">
    <property type="entry name" value="ANK_REPEAT"/>
    <property type="match status" value="2"/>
</dbReference>